<evidence type="ECO:0000313" key="2">
    <source>
        <dbReference type="Proteomes" id="UP000694843"/>
    </source>
</evidence>
<evidence type="ECO:0000256" key="1">
    <source>
        <dbReference type="SAM" id="SignalP"/>
    </source>
</evidence>
<dbReference type="AlphaFoldDB" id="A0A8B7PCM2"/>
<dbReference type="GeneID" id="108679622"/>
<organism evidence="2 3">
    <name type="scientific">Hyalella azteca</name>
    <name type="common">Amphipod</name>
    <dbReference type="NCBI Taxonomy" id="294128"/>
    <lineage>
        <taxon>Eukaryota</taxon>
        <taxon>Metazoa</taxon>
        <taxon>Ecdysozoa</taxon>
        <taxon>Arthropoda</taxon>
        <taxon>Crustacea</taxon>
        <taxon>Multicrustacea</taxon>
        <taxon>Malacostraca</taxon>
        <taxon>Eumalacostraca</taxon>
        <taxon>Peracarida</taxon>
        <taxon>Amphipoda</taxon>
        <taxon>Senticaudata</taxon>
        <taxon>Talitrida</taxon>
        <taxon>Talitroidea</taxon>
        <taxon>Hyalellidae</taxon>
        <taxon>Hyalella</taxon>
    </lineage>
</organism>
<feature type="signal peptide" evidence="1">
    <location>
        <begin position="1"/>
        <end position="21"/>
    </location>
</feature>
<dbReference type="PANTHER" id="PTHR45964:SF9">
    <property type="entry name" value="SULFOTRANSFERASE"/>
    <property type="match status" value="1"/>
</dbReference>
<reference evidence="3" key="1">
    <citation type="submission" date="2025-08" db="UniProtKB">
        <authorList>
            <consortium name="RefSeq"/>
        </authorList>
    </citation>
    <scope>IDENTIFICATION</scope>
    <source>
        <tissue evidence="3">Whole organism</tissue>
    </source>
</reference>
<dbReference type="KEGG" id="hazt:108679622"/>
<evidence type="ECO:0000313" key="3">
    <source>
        <dbReference type="RefSeq" id="XP_018023770.1"/>
    </source>
</evidence>
<gene>
    <name evidence="3" type="primary">LOC108679622</name>
</gene>
<name>A0A8B7PCM2_HYAAZ</name>
<keyword evidence="1" id="KW-0732">Signal</keyword>
<keyword evidence="2" id="KW-1185">Reference proteome</keyword>
<dbReference type="Proteomes" id="UP000694843">
    <property type="component" value="Unplaced"/>
</dbReference>
<dbReference type="OrthoDB" id="5985073at2759"/>
<protein>
    <submittedName>
        <fullName evidence="3">WSC domain-containing protein 1-like</fullName>
    </submittedName>
</protein>
<dbReference type="InterPro" id="IPR051589">
    <property type="entry name" value="Sialate-O-sulfotransferase"/>
</dbReference>
<sequence length="159" mass="18397">MFMRMQLRRWLLTALQWLTKGSDVQVLHYELLQHNLTAALTSLVTTLGLPADTHRLQCLETHNHVAFRRKTQFLPANLPVFPAGVRDKVDRAIRYVDHLLTERKLPPLPLHLYEFYNRTSSHTIVRVPCEAQASDFDCDVKVDELNTALIRKATLSKRV</sequence>
<dbReference type="PANTHER" id="PTHR45964">
    <property type="entry name" value="WSCD FAMILY MEMBER CG9164"/>
    <property type="match status" value="1"/>
</dbReference>
<feature type="chain" id="PRO_5034310855" evidence="1">
    <location>
        <begin position="22"/>
        <end position="159"/>
    </location>
</feature>
<proteinExistence type="predicted"/>
<dbReference type="RefSeq" id="XP_018023770.1">
    <property type="nucleotide sequence ID" value="XM_018168281.2"/>
</dbReference>
<accession>A0A8B7PCM2</accession>